<feature type="transmembrane region" description="Helical" evidence="20">
    <location>
        <begin position="840"/>
        <end position="859"/>
    </location>
</feature>
<evidence type="ECO:0000256" key="21">
    <source>
        <dbReference type="SAM" id="MobiDB-lite"/>
    </source>
</evidence>
<dbReference type="SUPFAM" id="SSF49503">
    <property type="entry name" value="Cupredoxins"/>
    <property type="match status" value="1"/>
</dbReference>
<dbReference type="Pfam" id="PF00702">
    <property type="entry name" value="Hydrolase"/>
    <property type="match status" value="1"/>
</dbReference>
<dbReference type="InterPro" id="IPR011017">
    <property type="entry name" value="TRASH_dom"/>
</dbReference>
<evidence type="ECO:0000256" key="12">
    <source>
        <dbReference type="ARBA" id="ARBA00022989"/>
    </source>
</evidence>
<evidence type="ECO:0000256" key="11">
    <source>
        <dbReference type="ARBA" id="ARBA00022967"/>
    </source>
</evidence>
<dbReference type="InterPro" id="IPR009078">
    <property type="entry name" value="Ferritin-like_SF"/>
</dbReference>
<dbReference type="EMBL" id="CP002343">
    <property type="protein sequence ID" value="ADU49484.1"/>
    <property type="molecule type" value="Genomic_DNA"/>
</dbReference>
<feature type="domain" description="TRASH" evidence="22">
    <location>
        <begin position="940"/>
        <end position="978"/>
    </location>
</feature>
<dbReference type="InterPro" id="IPR012348">
    <property type="entry name" value="RNR-like"/>
</dbReference>
<feature type="transmembrane region" description="Helical" evidence="20">
    <location>
        <begin position="315"/>
        <end position="338"/>
    </location>
</feature>
<evidence type="ECO:0000256" key="15">
    <source>
        <dbReference type="ARBA" id="ARBA00023136"/>
    </source>
</evidence>
<dbReference type="PRINTS" id="PR00120">
    <property type="entry name" value="HATPASE"/>
</dbReference>
<evidence type="ECO:0000259" key="22">
    <source>
        <dbReference type="SMART" id="SM00746"/>
    </source>
</evidence>
<keyword evidence="7 20" id="KW-0479">Metal-binding</keyword>
<accession>E6SBF6</accession>
<evidence type="ECO:0000256" key="1">
    <source>
        <dbReference type="ARBA" id="ARBA00004651"/>
    </source>
</evidence>
<keyword evidence="6 20" id="KW-0812">Transmembrane</keyword>
<protein>
    <recommendedName>
        <fullName evidence="19">Probable copper-exporting P-type ATPase V</fullName>
        <ecNumber evidence="3">7.2.2.8</ecNumber>
    </recommendedName>
    <alternativeName>
        <fullName evidence="16">Cu(+)-exporting ATPase</fullName>
    </alternativeName>
</protein>
<evidence type="ECO:0000256" key="7">
    <source>
        <dbReference type="ARBA" id="ARBA00022723"/>
    </source>
</evidence>
<evidence type="ECO:0000256" key="14">
    <source>
        <dbReference type="ARBA" id="ARBA00023065"/>
    </source>
</evidence>
<feature type="transmembrane region" description="Helical" evidence="20">
    <location>
        <begin position="524"/>
        <end position="547"/>
    </location>
</feature>
<feature type="transmembrane region" description="Helical" evidence="20">
    <location>
        <begin position="279"/>
        <end position="295"/>
    </location>
</feature>
<feature type="transmembrane region" description="Helical" evidence="20">
    <location>
        <begin position="247"/>
        <end position="267"/>
    </location>
</feature>
<keyword evidence="11" id="KW-1278">Translocase</keyword>
<dbReference type="SFLD" id="SFLDG00002">
    <property type="entry name" value="C1.7:_P-type_atpase_like"/>
    <property type="match status" value="1"/>
</dbReference>
<comment type="catalytic activity">
    <reaction evidence="17">
        <text>Cu(+)(in) + ATP + H2O = Cu(+)(out) + ADP + phosphate + H(+)</text>
        <dbReference type="Rhea" id="RHEA:25792"/>
        <dbReference type="ChEBI" id="CHEBI:15377"/>
        <dbReference type="ChEBI" id="CHEBI:15378"/>
        <dbReference type="ChEBI" id="CHEBI:30616"/>
        <dbReference type="ChEBI" id="CHEBI:43474"/>
        <dbReference type="ChEBI" id="CHEBI:49552"/>
        <dbReference type="ChEBI" id="CHEBI:456216"/>
        <dbReference type="EC" id="7.2.2.8"/>
    </reaction>
</comment>
<evidence type="ECO:0000256" key="20">
    <source>
        <dbReference type="RuleBase" id="RU362081"/>
    </source>
</evidence>
<dbReference type="KEGG" id="ica:Intca_2993"/>
<dbReference type="eggNOG" id="COG2217">
    <property type="taxonomic scope" value="Bacteria"/>
</dbReference>
<evidence type="ECO:0000313" key="23">
    <source>
        <dbReference type="EMBL" id="ADU49484.1"/>
    </source>
</evidence>
<dbReference type="Gene3D" id="2.60.40.420">
    <property type="entry name" value="Cupredoxins - blue copper proteins"/>
    <property type="match status" value="1"/>
</dbReference>
<dbReference type="FunFam" id="3.40.50.1000:FF:000144">
    <property type="entry name" value="copper-transporting ATPase 1 isoform X2"/>
    <property type="match status" value="1"/>
</dbReference>
<comment type="function">
    <text evidence="18">Necessary for copper homeostasis and likely functions as a copper exporter. Also required for full virulence.</text>
</comment>
<organism evidence="23 24">
    <name type="scientific">Intrasporangium calvum (strain ATCC 23552 / DSM 43043 / JCM 3097 / NBRC 12989 / NCIMB 10167 / NRRL B-3866 / 7 KIP)</name>
    <dbReference type="NCBI Taxonomy" id="710696"/>
    <lineage>
        <taxon>Bacteria</taxon>
        <taxon>Bacillati</taxon>
        <taxon>Actinomycetota</taxon>
        <taxon>Actinomycetes</taxon>
        <taxon>Micrococcales</taxon>
        <taxon>Intrasporangiaceae</taxon>
        <taxon>Intrasporangium</taxon>
    </lineage>
</organism>
<feature type="transmembrane region" description="Helical" evidence="20">
    <location>
        <begin position="344"/>
        <end position="362"/>
    </location>
</feature>
<comment type="subcellular location">
    <subcellularLocation>
        <location evidence="1">Cell membrane</location>
        <topology evidence="1">Multi-pass membrane protein</topology>
    </subcellularLocation>
</comment>
<dbReference type="EC" id="7.2.2.8" evidence="3"/>
<evidence type="ECO:0000256" key="6">
    <source>
        <dbReference type="ARBA" id="ARBA00022692"/>
    </source>
</evidence>
<evidence type="ECO:0000256" key="8">
    <source>
        <dbReference type="ARBA" id="ARBA00022741"/>
    </source>
</evidence>
<dbReference type="InterPro" id="IPR044492">
    <property type="entry name" value="P_typ_ATPase_HD_dom"/>
</dbReference>
<evidence type="ECO:0000256" key="2">
    <source>
        <dbReference type="ARBA" id="ARBA00006024"/>
    </source>
</evidence>
<keyword evidence="5 20" id="KW-1003">Cell membrane</keyword>
<dbReference type="GO" id="GO:0055070">
    <property type="term" value="P:copper ion homeostasis"/>
    <property type="evidence" value="ECO:0007669"/>
    <property type="project" value="TreeGrafter"/>
</dbReference>
<evidence type="ECO:0000256" key="19">
    <source>
        <dbReference type="ARBA" id="ARBA00068364"/>
    </source>
</evidence>
<dbReference type="SUPFAM" id="SSF81665">
    <property type="entry name" value="Calcium ATPase, transmembrane domain M"/>
    <property type="match status" value="1"/>
</dbReference>
<dbReference type="Proteomes" id="UP000008914">
    <property type="component" value="Chromosome"/>
</dbReference>
<evidence type="ECO:0000256" key="10">
    <source>
        <dbReference type="ARBA" id="ARBA00022840"/>
    </source>
</evidence>
<evidence type="ECO:0000313" key="24">
    <source>
        <dbReference type="Proteomes" id="UP000008914"/>
    </source>
</evidence>
<dbReference type="InterPro" id="IPR008972">
    <property type="entry name" value="Cupredoxin"/>
</dbReference>
<dbReference type="SFLD" id="SFLDS00003">
    <property type="entry name" value="Haloacid_Dehalogenase"/>
    <property type="match status" value="1"/>
</dbReference>
<dbReference type="Gene3D" id="3.40.50.1000">
    <property type="entry name" value="HAD superfamily/HAD-like"/>
    <property type="match status" value="1"/>
</dbReference>
<dbReference type="Pfam" id="PF00122">
    <property type="entry name" value="E1-E2_ATPase"/>
    <property type="match status" value="1"/>
</dbReference>
<dbReference type="GO" id="GO:0005507">
    <property type="term" value="F:copper ion binding"/>
    <property type="evidence" value="ECO:0007669"/>
    <property type="project" value="TreeGrafter"/>
</dbReference>
<dbReference type="InterPro" id="IPR036412">
    <property type="entry name" value="HAD-like_sf"/>
</dbReference>
<dbReference type="FunFam" id="2.70.150.10:FF:000020">
    <property type="entry name" value="Copper-exporting P-type ATPase A"/>
    <property type="match status" value="1"/>
</dbReference>
<dbReference type="PROSITE" id="PS00154">
    <property type="entry name" value="ATPASE_E1_E2"/>
    <property type="match status" value="1"/>
</dbReference>
<dbReference type="PANTHER" id="PTHR43520:SF8">
    <property type="entry name" value="P-TYPE CU(+) TRANSPORTER"/>
    <property type="match status" value="1"/>
</dbReference>
<dbReference type="AlphaFoldDB" id="E6SBF6"/>
<dbReference type="GO" id="GO:0016491">
    <property type="term" value="F:oxidoreductase activity"/>
    <property type="evidence" value="ECO:0007669"/>
    <property type="project" value="InterPro"/>
</dbReference>
<feature type="transmembrane region" description="Helical" evidence="20">
    <location>
        <begin position="6"/>
        <end position="24"/>
    </location>
</feature>
<keyword evidence="24" id="KW-1185">Reference proteome</keyword>
<keyword evidence="15 20" id="KW-0472">Membrane</keyword>
<dbReference type="GO" id="GO:0140581">
    <property type="term" value="F:P-type monovalent copper transporter activity"/>
    <property type="evidence" value="ECO:0007669"/>
    <property type="project" value="UniProtKB-EC"/>
</dbReference>
<dbReference type="SFLD" id="SFLDF00027">
    <property type="entry name" value="p-type_atpase"/>
    <property type="match status" value="1"/>
</dbReference>
<dbReference type="HOGENOM" id="CLU_001771_11_1_11"/>
<keyword evidence="10 20" id="KW-0067">ATP-binding</keyword>
<dbReference type="CDD" id="cd02094">
    <property type="entry name" value="P-type_ATPase_Cu-like"/>
    <property type="match status" value="1"/>
</dbReference>
<evidence type="ECO:0000256" key="9">
    <source>
        <dbReference type="ARBA" id="ARBA00022796"/>
    </source>
</evidence>
<dbReference type="InterPro" id="IPR059000">
    <property type="entry name" value="ATPase_P-type_domA"/>
</dbReference>
<dbReference type="NCBIfam" id="TIGR01511">
    <property type="entry name" value="ATPase-IB1_Cu"/>
    <property type="match status" value="1"/>
</dbReference>
<dbReference type="PANTHER" id="PTHR43520">
    <property type="entry name" value="ATP7, ISOFORM B"/>
    <property type="match status" value="1"/>
</dbReference>
<dbReference type="SUPFAM" id="SSF56784">
    <property type="entry name" value="HAD-like"/>
    <property type="match status" value="1"/>
</dbReference>
<evidence type="ECO:0000256" key="17">
    <source>
        <dbReference type="ARBA" id="ARBA00049289"/>
    </source>
</evidence>
<keyword evidence="12 20" id="KW-1133">Transmembrane helix</keyword>
<dbReference type="InterPro" id="IPR023298">
    <property type="entry name" value="ATPase_P-typ_TM_dom_sf"/>
</dbReference>
<evidence type="ECO:0000256" key="5">
    <source>
        <dbReference type="ARBA" id="ARBA00022475"/>
    </source>
</evidence>
<dbReference type="InterPro" id="IPR023299">
    <property type="entry name" value="ATPase_P-typ_cyto_dom_N"/>
</dbReference>
<dbReference type="InterPro" id="IPR018303">
    <property type="entry name" value="ATPase_P-typ_P_site"/>
</dbReference>
<evidence type="ECO:0000256" key="3">
    <source>
        <dbReference type="ARBA" id="ARBA00012517"/>
    </source>
</evidence>
<dbReference type="Pfam" id="PF13473">
    <property type="entry name" value="Cupredoxin_1"/>
    <property type="match status" value="1"/>
</dbReference>
<dbReference type="SUPFAM" id="SSF81653">
    <property type="entry name" value="Calcium ATPase, transduction domain A"/>
    <property type="match status" value="1"/>
</dbReference>
<comment type="similarity">
    <text evidence="2 20">Belongs to the cation transport ATPase (P-type) (TC 3.A.3) family. Type IB subfamily.</text>
</comment>
<keyword evidence="4" id="KW-0813">Transport</keyword>
<dbReference type="NCBIfam" id="TIGR01494">
    <property type="entry name" value="ATPase_P-type"/>
    <property type="match status" value="1"/>
</dbReference>
<reference evidence="23 24" key="1">
    <citation type="journal article" date="2010" name="Stand. Genomic Sci.">
        <title>Complete genome sequence of Intrasporangium calvum type strain (7 KIP).</title>
        <authorList>
            <person name="Del Rio T.G."/>
            <person name="Chertkov O."/>
            <person name="Yasawong M."/>
            <person name="Lucas S."/>
            <person name="Deshpande S."/>
            <person name="Cheng J.F."/>
            <person name="Detter C."/>
            <person name="Tapia R."/>
            <person name="Han C."/>
            <person name="Goodwin L."/>
            <person name="Pitluck S."/>
            <person name="Liolios K."/>
            <person name="Ivanova N."/>
            <person name="Mavromatis K."/>
            <person name="Pati A."/>
            <person name="Chen A."/>
            <person name="Palaniappan K."/>
            <person name="Land M."/>
            <person name="Hauser L."/>
            <person name="Chang Y.J."/>
            <person name="Jeffries C.D."/>
            <person name="Rohde M."/>
            <person name="Pukall R."/>
            <person name="Sikorski J."/>
            <person name="Goker M."/>
            <person name="Woyke T."/>
            <person name="Bristow J."/>
            <person name="Eisen J.A."/>
            <person name="Markowitz V."/>
            <person name="Hugenholtz P."/>
            <person name="Kyrpides N.C."/>
            <person name="Klenk H.P."/>
            <person name="Lapidus A."/>
        </authorList>
    </citation>
    <scope>NUCLEOTIDE SEQUENCE [LARGE SCALE GENOMIC DNA]</scope>
    <source>
        <strain evidence="24">ATCC 23552 / DSM 43043 / JCM 3097 / NBRC 12989 / 7 KIP</strain>
    </source>
</reference>
<keyword evidence="8 20" id="KW-0547">Nucleotide-binding</keyword>
<keyword evidence="13" id="KW-0186">Copper</keyword>
<evidence type="ECO:0000256" key="16">
    <source>
        <dbReference type="ARBA" id="ARBA00033239"/>
    </source>
</evidence>
<dbReference type="InterPro" id="IPR028096">
    <property type="entry name" value="EfeO_Cupredoxin"/>
</dbReference>
<dbReference type="GO" id="GO:0005886">
    <property type="term" value="C:plasma membrane"/>
    <property type="evidence" value="ECO:0007669"/>
    <property type="project" value="UniProtKB-SubCell"/>
</dbReference>
<gene>
    <name evidence="23" type="ordered locus">Intca_2993</name>
</gene>
<dbReference type="NCBIfam" id="TIGR01525">
    <property type="entry name" value="ATPase-IB_hvy"/>
    <property type="match status" value="1"/>
</dbReference>
<feature type="region of interest" description="Disordered" evidence="21">
    <location>
        <begin position="911"/>
        <end position="932"/>
    </location>
</feature>
<dbReference type="STRING" id="710696.Intca_2993"/>
<dbReference type="InterPro" id="IPR027256">
    <property type="entry name" value="P-typ_ATPase_IB"/>
</dbReference>
<dbReference type="Gene3D" id="2.70.150.10">
    <property type="entry name" value="Calcium-transporting ATPase, cytoplasmic transduction domain A"/>
    <property type="match status" value="1"/>
</dbReference>
<sequence>MTIADGAIVLSALVLTGLLGWFFFGPKKSRRAAVEGGVQMVRVGVKGGYSPDLIEVRPGLPVRMIFDRQEAGDCSSRVVIPDFKINQLLPAYAATAIEFVPREEGDFRFTCGMNMLSGIVRVSRGEASSSAEDATTSRTTVALAERPPADSGCVHEDGGCEHGGCEHGGCEHGKHGGCDHGAHGGCEHHGEHHGAHADGDHAAHAHVALDHPAGHPEVGVVDGEYAAGEDAEAAERSVEIKDLTRRVVFGAILTAPVLFAVMLTEFFGATWVPELLMNRWFQLAFIAPVMFYTGWPIHRTGWLALSHRTADMNSLITLGTVAAFGYSLVVTFFPGILPQDVREVYYEAVGVIITLILLGRLLETTAKAGTGEAIRTLIGLQPRTARVVRDGIETEVAIDDVLAGDIVVVRPGEKLPVDGYVLEGSSAVDESMVTGEPIPVTKSPRDEVIGATINQTGSFRYLATKVGGETMLAQIIKLVREAQGSKAPIQRLVDKVSSYFVPAVITVAVWALVVWALVGPAPAFVFALVAAVSVLIIACPCALGLATPMSITVGTGKGATNGILIRSAEALETAHQLDTIVLDKTGTITNGAPVLTDVLPVHPLGAEILLTLVAAVERSSEHPLAGAILAGAHERGLELPEVTAFDSITGQGVRALIGGREVLVGNSRLLAGAGIDPQPLLGDLDRLARDGKTPILAAVDGYPAGVIGVADTVKDGSAAAVAALQARGIEVVMVTGDNRATAAAIARQVGIRRVVAEVLPEHKAAEVKRLQAEGKVVGMVGDGINDAPALAQADVGSAIGTGTDVAIESSDITLISGALSGVVTAVDLSRATMRNIKQNLVFAFVYNGIGIPIAAGALYPALGLTLSPMIAAAAMALSSLSVVANANRLKTFRPPPVSDTVHIDPLEPTVEVGRETEPASEPTPTRREAHMNSTTHQAIDPVCGMTVDPDDAAETVEHEGTTYYFCSGHCAKAFQKDPAKYAGATA</sequence>
<dbReference type="InterPro" id="IPR023214">
    <property type="entry name" value="HAD_sf"/>
</dbReference>
<feature type="transmembrane region" description="Helical" evidence="20">
    <location>
        <begin position="499"/>
        <end position="518"/>
    </location>
</feature>
<dbReference type="SUPFAM" id="SSF47240">
    <property type="entry name" value="Ferritin-like"/>
    <property type="match status" value="1"/>
</dbReference>
<proteinExistence type="inferred from homology"/>
<name>E6SBF6_INTC7</name>
<dbReference type="InterPro" id="IPR001757">
    <property type="entry name" value="P_typ_ATPase"/>
</dbReference>
<dbReference type="GO" id="GO:0016887">
    <property type="term" value="F:ATP hydrolysis activity"/>
    <property type="evidence" value="ECO:0007669"/>
    <property type="project" value="InterPro"/>
</dbReference>
<evidence type="ECO:0000256" key="13">
    <source>
        <dbReference type="ARBA" id="ARBA00023008"/>
    </source>
</evidence>
<keyword evidence="14" id="KW-0406">Ion transport</keyword>
<keyword evidence="9" id="KW-0187">Copper transport</keyword>
<dbReference type="Pfam" id="PF04945">
    <property type="entry name" value="YHS"/>
    <property type="match status" value="1"/>
</dbReference>
<dbReference type="InterPro" id="IPR007029">
    <property type="entry name" value="YHS_dom"/>
</dbReference>
<dbReference type="GO" id="GO:0043682">
    <property type="term" value="F:P-type divalent copper transporter activity"/>
    <property type="evidence" value="ECO:0007669"/>
    <property type="project" value="TreeGrafter"/>
</dbReference>
<dbReference type="Gene3D" id="3.40.1110.10">
    <property type="entry name" value="Calcium-transporting ATPase, cytoplasmic domain N"/>
    <property type="match status" value="1"/>
</dbReference>
<dbReference type="GO" id="GO:0005524">
    <property type="term" value="F:ATP binding"/>
    <property type="evidence" value="ECO:0007669"/>
    <property type="project" value="UniProtKB-UniRule"/>
</dbReference>
<dbReference type="PRINTS" id="PR00119">
    <property type="entry name" value="CATATPASE"/>
</dbReference>
<feature type="transmembrane region" description="Helical" evidence="20">
    <location>
        <begin position="865"/>
        <end position="884"/>
    </location>
</feature>
<dbReference type="InterPro" id="IPR008250">
    <property type="entry name" value="ATPase_P-typ_transduc_dom_A_sf"/>
</dbReference>
<evidence type="ECO:0000256" key="18">
    <source>
        <dbReference type="ARBA" id="ARBA00057500"/>
    </source>
</evidence>
<evidence type="ECO:0000256" key="4">
    <source>
        <dbReference type="ARBA" id="ARBA00022448"/>
    </source>
</evidence>
<dbReference type="SMART" id="SM00746">
    <property type="entry name" value="TRASH"/>
    <property type="match status" value="1"/>
</dbReference>
<dbReference type="Gene3D" id="1.10.620.20">
    <property type="entry name" value="Ribonucleotide Reductase, subunit A"/>
    <property type="match status" value="1"/>
</dbReference>